<evidence type="ECO:0000259" key="6">
    <source>
        <dbReference type="PROSITE" id="PS50111"/>
    </source>
</evidence>
<dbReference type="PANTHER" id="PTHR32089:SF112">
    <property type="entry name" value="LYSOZYME-LIKE PROTEIN-RELATED"/>
    <property type="match status" value="1"/>
</dbReference>
<feature type="transmembrane region" description="Helical" evidence="5">
    <location>
        <begin position="86"/>
        <end position="103"/>
    </location>
</feature>
<dbReference type="RefSeq" id="WP_263529946.1">
    <property type="nucleotide sequence ID" value="NZ_JAOVZB010000002.1"/>
</dbReference>
<keyword evidence="2 3" id="KW-0807">Transducer</keyword>
<evidence type="ECO:0000313" key="7">
    <source>
        <dbReference type="EMBL" id="MCV2402566.1"/>
    </source>
</evidence>
<feature type="compositionally biased region" description="Low complexity" evidence="4">
    <location>
        <begin position="257"/>
        <end position="266"/>
    </location>
</feature>
<keyword evidence="5" id="KW-1133">Transmembrane helix</keyword>
<gene>
    <name evidence="7" type="ORF">OFY17_06625</name>
</gene>
<evidence type="ECO:0000256" key="2">
    <source>
        <dbReference type="ARBA" id="ARBA00023224"/>
    </source>
</evidence>
<feature type="transmembrane region" description="Helical" evidence="5">
    <location>
        <begin position="148"/>
        <end position="168"/>
    </location>
</feature>
<dbReference type="SUPFAM" id="SSF58104">
    <property type="entry name" value="Methyl-accepting chemotaxis protein (MCP) signaling domain"/>
    <property type="match status" value="1"/>
</dbReference>
<organism evidence="7 8">
    <name type="scientific">Marinomonas sargassi</name>
    <dbReference type="NCBI Taxonomy" id="2984494"/>
    <lineage>
        <taxon>Bacteria</taxon>
        <taxon>Pseudomonadati</taxon>
        <taxon>Pseudomonadota</taxon>
        <taxon>Gammaproteobacteria</taxon>
        <taxon>Oceanospirillales</taxon>
        <taxon>Oceanospirillaceae</taxon>
        <taxon>Marinomonas</taxon>
    </lineage>
</organism>
<evidence type="ECO:0000256" key="4">
    <source>
        <dbReference type="SAM" id="MobiDB-lite"/>
    </source>
</evidence>
<dbReference type="Gene3D" id="1.10.287.950">
    <property type="entry name" value="Methyl-accepting chemotaxis protein"/>
    <property type="match status" value="1"/>
</dbReference>
<evidence type="ECO:0000313" key="8">
    <source>
        <dbReference type="Proteomes" id="UP001209713"/>
    </source>
</evidence>
<name>A0ABT2YRP6_9GAMM</name>
<sequence length="498" mass="53835">MNISTQRTLKNDSFVYRLLMAQAPVLLISGLVGEQLFSFAAVAAVLIVIATQIAYSLFKGQLLFSILAGIIMMLTSSALIQSQLGLVEMHFHIFASMVVFLIYQKWQPIVAALATTAIYHIGGMYVQMAGVHIGDMPFAIFSGHHSMGIMIVHCVFAIAEAAMLIYMAHLMTKASSANLNIASAIEEISANSDLSIRIENPASTAERSLNSLLDQLSSLFSDYQRIAKVLVTASHQIHEVSAEASSSVEASKHRSQEASSASEEVALSMKEVSNNSNTSAEIVRNLEKDTVNDSKQAMTIMNDMKLLAEDTESISDALQALTSDVDAITQLLQSIRSISEQTNLLALNAAIEAARAGETGRGFAVVADEVRTLAQRSSESTDEIEKVLSKLNSSVSKTVSSIESGKERTSVSVEHTLKISDGLLKRAEDVSQIAVSSQSIASDTLRQEEIISSIHEKVSTNAQAIQVLAEQMHALLDSSDDVSKVTKEYEEKASIFKI</sequence>
<dbReference type="Proteomes" id="UP001209713">
    <property type="component" value="Unassembled WGS sequence"/>
</dbReference>
<feature type="domain" description="Methyl-accepting transducer" evidence="6">
    <location>
        <begin position="226"/>
        <end position="462"/>
    </location>
</feature>
<dbReference type="InterPro" id="IPR004089">
    <property type="entry name" value="MCPsignal_dom"/>
</dbReference>
<comment type="subcellular location">
    <subcellularLocation>
        <location evidence="1">Membrane</location>
    </subcellularLocation>
</comment>
<dbReference type="PROSITE" id="PS50111">
    <property type="entry name" value="CHEMOTAXIS_TRANSDUC_2"/>
    <property type="match status" value="1"/>
</dbReference>
<feature type="transmembrane region" description="Helical" evidence="5">
    <location>
        <begin position="62"/>
        <end position="80"/>
    </location>
</feature>
<keyword evidence="5" id="KW-0812">Transmembrane</keyword>
<feature type="transmembrane region" description="Helical" evidence="5">
    <location>
        <begin position="37"/>
        <end position="55"/>
    </location>
</feature>
<evidence type="ECO:0000256" key="5">
    <source>
        <dbReference type="SAM" id="Phobius"/>
    </source>
</evidence>
<dbReference type="Pfam" id="PF00015">
    <property type="entry name" value="MCPsignal"/>
    <property type="match status" value="1"/>
</dbReference>
<feature type="transmembrane region" description="Helical" evidence="5">
    <location>
        <begin position="110"/>
        <end position="128"/>
    </location>
</feature>
<protein>
    <submittedName>
        <fullName evidence="7">Methyl-accepting chemotaxis protein</fullName>
    </submittedName>
</protein>
<feature type="transmembrane region" description="Helical" evidence="5">
    <location>
        <begin position="14"/>
        <end position="31"/>
    </location>
</feature>
<proteinExistence type="predicted"/>
<dbReference type="EMBL" id="JAOVZB010000002">
    <property type="protein sequence ID" value="MCV2402566.1"/>
    <property type="molecule type" value="Genomic_DNA"/>
</dbReference>
<comment type="caution">
    <text evidence="7">The sequence shown here is derived from an EMBL/GenBank/DDBJ whole genome shotgun (WGS) entry which is preliminary data.</text>
</comment>
<evidence type="ECO:0000256" key="1">
    <source>
        <dbReference type="ARBA" id="ARBA00004370"/>
    </source>
</evidence>
<keyword evidence="5" id="KW-0472">Membrane</keyword>
<feature type="region of interest" description="Disordered" evidence="4">
    <location>
        <begin position="242"/>
        <end position="266"/>
    </location>
</feature>
<reference evidence="7 8" key="1">
    <citation type="submission" date="2022-10" db="EMBL/GenBank/DDBJ databases">
        <title>Marinomonas transparenta sp. nov. and Marinomonas sargassi sp. nov., isolated from marine alga (Sargassum natans (L.) Gaillon).</title>
        <authorList>
            <person name="Wang Y."/>
        </authorList>
    </citation>
    <scope>NUCLEOTIDE SEQUENCE [LARGE SCALE GENOMIC DNA]</scope>
    <source>
        <strain evidence="7 8">C2222</strain>
    </source>
</reference>
<keyword evidence="8" id="KW-1185">Reference proteome</keyword>
<evidence type="ECO:0000256" key="3">
    <source>
        <dbReference type="PROSITE-ProRule" id="PRU00284"/>
    </source>
</evidence>
<dbReference type="PANTHER" id="PTHR32089">
    <property type="entry name" value="METHYL-ACCEPTING CHEMOTAXIS PROTEIN MCPB"/>
    <property type="match status" value="1"/>
</dbReference>
<accession>A0ABT2YRP6</accession>
<dbReference type="SMART" id="SM00283">
    <property type="entry name" value="MA"/>
    <property type="match status" value="1"/>
</dbReference>